<dbReference type="GO" id="GO:0005886">
    <property type="term" value="C:plasma membrane"/>
    <property type="evidence" value="ECO:0007669"/>
    <property type="project" value="UniProtKB-SubCell"/>
</dbReference>
<dbReference type="PRINTS" id="PR01565">
    <property type="entry name" value="NEUROMEDINUR"/>
</dbReference>
<dbReference type="InterPro" id="IPR000276">
    <property type="entry name" value="GPCR_Rhodpsn"/>
</dbReference>
<dbReference type="AlphaFoldDB" id="A0A6J8AS73"/>
<dbReference type="PANTHER" id="PTHR24243:SF208">
    <property type="entry name" value="PYROKININ-1 RECEPTOR"/>
    <property type="match status" value="1"/>
</dbReference>
<evidence type="ECO:0000256" key="11">
    <source>
        <dbReference type="RuleBase" id="RU000688"/>
    </source>
</evidence>
<dbReference type="GO" id="GO:0001607">
    <property type="term" value="F:neuromedin U receptor activity"/>
    <property type="evidence" value="ECO:0007669"/>
    <property type="project" value="InterPro"/>
</dbReference>
<accession>A0A6J8AS73</accession>
<evidence type="ECO:0000256" key="3">
    <source>
        <dbReference type="ARBA" id="ARBA00022692"/>
    </source>
</evidence>
<evidence type="ECO:0000256" key="12">
    <source>
        <dbReference type="SAM" id="Phobius"/>
    </source>
</evidence>
<name>A0A6J8AS73_MYTCO</name>
<feature type="transmembrane region" description="Helical" evidence="12">
    <location>
        <begin position="150"/>
        <end position="171"/>
    </location>
</feature>
<evidence type="ECO:0000256" key="6">
    <source>
        <dbReference type="ARBA" id="ARBA00023136"/>
    </source>
</evidence>
<keyword evidence="6 12" id="KW-0472">Membrane</keyword>
<evidence type="ECO:0000256" key="7">
    <source>
        <dbReference type="ARBA" id="ARBA00023157"/>
    </source>
</evidence>
<comment type="similarity">
    <text evidence="11">Belongs to the G-protein coupled receptor 1 family.</text>
</comment>
<dbReference type="PRINTS" id="PR00237">
    <property type="entry name" value="GPCRRHODOPSN"/>
</dbReference>
<dbReference type="PANTHER" id="PTHR24243">
    <property type="entry name" value="G-PROTEIN COUPLED RECEPTOR"/>
    <property type="match status" value="1"/>
</dbReference>
<evidence type="ECO:0000259" key="13">
    <source>
        <dbReference type="PROSITE" id="PS50262"/>
    </source>
</evidence>
<feature type="transmembrane region" description="Helical" evidence="12">
    <location>
        <begin position="205"/>
        <end position="229"/>
    </location>
</feature>
<keyword evidence="5 11" id="KW-0297">G-protein coupled receptor</keyword>
<evidence type="ECO:0000256" key="4">
    <source>
        <dbReference type="ARBA" id="ARBA00022989"/>
    </source>
</evidence>
<evidence type="ECO:0000256" key="1">
    <source>
        <dbReference type="ARBA" id="ARBA00004651"/>
    </source>
</evidence>
<evidence type="ECO:0000256" key="9">
    <source>
        <dbReference type="ARBA" id="ARBA00023180"/>
    </source>
</evidence>
<evidence type="ECO:0000256" key="2">
    <source>
        <dbReference type="ARBA" id="ARBA00022475"/>
    </source>
</evidence>
<dbReference type="InterPro" id="IPR017452">
    <property type="entry name" value="GPCR_Rhodpsn_7TM"/>
</dbReference>
<proteinExistence type="inferred from homology"/>
<organism evidence="14 15">
    <name type="scientific">Mytilus coruscus</name>
    <name type="common">Sea mussel</name>
    <dbReference type="NCBI Taxonomy" id="42192"/>
    <lineage>
        <taxon>Eukaryota</taxon>
        <taxon>Metazoa</taxon>
        <taxon>Spiralia</taxon>
        <taxon>Lophotrochozoa</taxon>
        <taxon>Mollusca</taxon>
        <taxon>Bivalvia</taxon>
        <taxon>Autobranchia</taxon>
        <taxon>Pteriomorphia</taxon>
        <taxon>Mytilida</taxon>
        <taxon>Mytiloidea</taxon>
        <taxon>Mytilidae</taxon>
        <taxon>Mytilinae</taxon>
        <taxon>Mytilus</taxon>
    </lineage>
</organism>
<keyword evidence="15" id="KW-1185">Reference proteome</keyword>
<dbReference type="Gene3D" id="1.20.1070.10">
    <property type="entry name" value="Rhodopsin 7-helix transmembrane proteins"/>
    <property type="match status" value="1"/>
</dbReference>
<sequence>MNKSLNISNGTFDAAAYLAIKLGDRYVNTEQLVVLNIIYIGIFITGMFGNFCTCIVIARNRNMHTATNYYLVSLAVSDLMTLIIAWPSELYSIWEAYPWRFGKEFCVLKSYIQEITAYASVLTITAFTMERYAAICHPMRFQSFSNLSRSIKVIITVWIVAFCCALPYALYGKVFYAVKDPNTGQLLENSLVCNIPYELHDKMRYMFQVSAFVFFLLPMTIILVMYLLIGITLCRSDMVLDNKSIAKSSTAADPVKSRKSVLKMLVAVFLSFSCRGNSVFLVLGTISFTKTDDVVCRAVDTRITQHTNNIVLHFRSFVLCECNSEPYIVQPDVKEI</sequence>
<gene>
    <name evidence="14" type="ORF">MCOR_10850</name>
</gene>
<dbReference type="PROSITE" id="PS50262">
    <property type="entry name" value="G_PROTEIN_RECEP_F1_2"/>
    <property type="match status" value="1"/>
</dbReference>
<dbReference type="SUPFAM" id="SSF81321">
    <property type="entry name" value="Family A G protein-coupled receptor-like"/>
    <property type="match status" value="1"/>
</dbReference>
<keyword evidence="7" id="KW-1015">Disulfide bond</keyword>
<feature type="transmembrane region" description="Helical" evidence="12">
    <location>
        <begin position="69"/>
        <end position="88"/>
    </location>
</feature>
<keyword evidence="9" id="KW-0325">Glycoprotein</keyword>
<evidence type="ECO:0000313" key="15">
    <source>
        <dbReference type="Proteomes" id="UP000507470"/>
    </source>
</evidence>
<keyword evidence="10 11" id="KW-0807">Transducer</keyword>
<evidence type="ECO:0000313" key="14">
    <source>
        <dbReference type="EMBL" id="CAC5372918.1"/>
    </source>
</evidence>
<dbReference type="Proteomes" id="UP000507470">
    <property type="component" value="Unassembled WGS sequence"/>
</dbReference>
<keyword evidence="3 11" id="KW-0812">Transmembrane</keyword>
<feature type="transmembrane region" description="Helical" evidence="12">
    <location>
        <begin position="108"/>
        <end position="129"/>
    </location>
</feature>
<keyword evidence="4 12" id="KW-1133">Transmembrane helix</keyword>
<evidence type="ECO:0000256" key="10">
    <source>
        <dbReference type="ARBA" id="ARBA00023224"/>
    </source>
</evidence>
<protein>
    <submittedName>
        <fullName evidence="14">NMUR1</fullName>
    </submittedName>
</protein>
<keyword evidence="2" id="KW-1003">Cell membrane</keyword>
<reference evidence="14 15" key="1">
    <citation type="submission" date="2020-06" db="EMBL/GenBank/DDBJ databases">
        <authorList>
            <person name="Li R."/>
            <person name="Bekaert M."/>
        </authorList>
    </citation>
    <scope>NUCLEOTIDE SEQUENCE [LARGE SCALE GENOMIC DNA]</scope>
    <source>
        <strain evidence="15">wild</strain>
    </source>
</reference>
<dbReference type="EMBL" id="CACVKT020001876">
    <property type="protein sequence ID" value="CAC5372918.1"/>
    <property type="molecule type" value="Genomic_DNA"/>
</dbReference>
<dbReference type="PROSITE" id="PS00237">
    <property type="entry name" value="G_PROTEIN_RECEP_F1_1"/>
    <property type="match status" value="1"/>
</dbReference>
<dbReference type="OrthoDB" id="5962705at2759"/>
<evidence type="ECO:0000256" key="8">
    <source>
        <dbReference type="ARBA" id="ARBA00023170"/>
    </source>
</evidence>
<keyword evidence="8 11" id="KW-0675">Receptor</keyword>
<feature type="domain" description="G-protein coupled receptors family 1 profile" evidence="13">
    <location>
        <begin position="49"/>
        <end position="272"/>
    </location>
</feature>
<dbReference type="InterPro" id="IPR005390">
    <property type="entry name" value="NeuromedU_rcpt"/>
</dbReference>
<dbReference type="Pfam" id="PF00001">
    <property type="entry name" value="7tm_1"/>
    <property type="match status" value="1"/>
</dbReference>
<evidence type="ECO:0000256" key="5">
    <source>
        <dbReference type="ARBA" id="ARBA00023040"/>
    </source>
</evidence>
<comment type="subcellular location">
    <subcellularLocation>
        <location evidence="1">Cell membrane</location>
        <topology evidence="1">Multi-pass membrane protein</topology>
    </subcellularLocation>
</comment>
<feature type="transmembrane region" description="Helical" evidence="12">
    <location>
        <begin position="32"/>
        <end position="57"/>
    </location>
</feature>